<keyword evidence="1" id="KW-0732">Signal</keyword>
<dbReference type="RefSeq" id="WP_273704162.1">
    <property type="nucleotide sequence ID" value="NZ_JDSS02000050.1"/>
</dbReference>
<feature type="chain" id="PRO_5001785252" evidence="1">
    <location>
        <begin position="29"/>
        <end position="135"/>
    </location>
</feature>
<proteinExistence type="predicted"/>
<dbReference type="PROSITE" id="PS51257">
    <property type="entry name" value="PROKAR_LIPOPROTEIN"/>
    <property type="match status" value="1"/>
</dbReference>
<comment type="caution">
    <text evidence="2">The sequence shown here is derived from an EMBL/GenBank/DDBJ whole genome shotgun (WGS) entry which is preliminary data.</text>
</comment>
<gene>
    <name evidence="2" type="ORF">CAPSK01_004582</name>
</gene>
<evidence type="ECO:0000256" key="1">
    <source>
        <dbReference type="SAM" id="SignalP"/>
    </source>
</evidence>
<feature type="signal peptide" evidence="1">
    <location>
        <begin position="1"/>
        <end position="28"/>
    </location>
</feature>
<dbReference type="EMBL" id="JDSS02000050">
    <property type="protein sequence ID" value="KFB66144.1"/>
    <property type="molecule type" value="Genomic_DNA"/>
</dbReference>
<name>A0A084XUK0_9PROT</name>
<dbReference type="AlphaFoldDB" id="A0A084XUK0"/>
<dbReference type="Proteomes" id="UP000019812">
    <property type="component" value="Unassembled WGS sequence"/>
</dbReference>
<protein>
    <submittedName>
        <fullName evidence="2">Uncharacterized protein</fullName>
    </submittedName>
</protein>
<evidence type="ECO:0000313" key="2">
    <source>
        <dbReference type="EMBL" id="KFB66144.1"/>
    </source>
</evidence>
<evidence type="ECO:0000313" key="3">
    <source>
        <dbReference type="Proteomes" id="UP000019812"/>
    </source>
</evidence>
<organism evidence="2 3">
    <name type="scientific">Candidatus Accumulibacter vicinus</name>
    <dbReference type="NCBI Taxonomy" id="2954382"/>
    <lineage>
        <taxon>Bacteria</taxon>
        <taxon>Pseudomonadati</taxon>
        <taxon>Pseudomonadota</taxon>
        <taxon>Betaproteobacteria</taxon>
        <taxon>Candidatus Accumulibacter</taxon>
    </lineage>
</organism>
<sequence length="135" mass="14862">MRFLRSRTSGSLLVVTVMACAMPISTVAADGGAVRKAKEAAAREAVEAAKFAVAQNRQQTEDWGLWKDTLDHLAKAEEALEQKIGNFDLALKEAERAKFEADTGLAQIKQQADTWKTAAKFFEDTEKTWVSGRSK</sequence>
<accession>A0A084XUK0</accession>
<reference evidence="2 3" key="1">
    <citation type="submission" date="2014-07" db="EMBL/GenBank/DDBJ databases">
        <title>Expanding our view of genomic diversity in Candidatus Accumulibacter clades.</title>
        <authorList>
            <person name="Skennerton C.T."/>
            <person name="Barr J.J."/>
            <person name="Slater F.R."/>
            <person name="Bond P.L."/>
            <person name="Tyson G.W."/>
        </authorList>
    </citation>
    <scope>NUCLEOTIDE SEQUENCE [LARGE SCALE GENOMIC DNA]</scope>
    <source>
        <strain evidence="3">SK-01</strain>
    </source>
</reference>